<accession>A0AAV4CYZ9</accession>
<keyword evidence="3" id="KW-1185">Reference proteome</keyword>
<feature type="region of interest" description="Disordered" evidence="1">
    <location>
        <begin position="78"/>
        <end position="106"/>
    </location>
</feature>
<proteinExistence type="predicted"/>
<gene>
    <name evidence="2" type="ORF">PoB_006354600</name>
</gene>
<evidence type="ECO:0000256" key="1">
    <source>
        <dbReference type="SAM" id="MobiDB-lite"/>
    </source>
</evidence>
<name>A0AAV4CYZ9_9GAST</name>
<evidence type="ECO:0000313" key="2">
    <source>
        <dbReference type="EMBL" id="GFO37041.1"/>
    </source>
</evidence>
<dbReference type="Proteomes" id="UP000735302">
    <property type="component" value="Unassembled WGS sequence"/>
</dbReference>
<protein>
    <submittedName>
        <fullName evidence="2">Uncharacterized protein</fullName>
    </submittedName>
</protein>
<evidence type="ECO:0000313" key="3">
    <source>
        <dbReference type="Proteomes" id="UP000735302"/>
    </source>
</evidence>
<reference evidence="2 3" key="1">
    <citation type="journal article" date="2021" name="Elife">
        <title>Chloroplast acquisition without the gene transfer in kleptoplastic sea slugs, Plakobranchus ocellatus.</title>
        <authorList>
            <person name="Maeda T."/>
            <person name="Takahashi S."/>
            <person name="Yoshida T."/>
            <person name="Shimamura S."/>
            <person name="Takaki Y."/>
            <person name="Nagai Y."/>
            <person name="Toyoda A."/>
            <person name="Suzuki Y."/>
            <person name="Arimoto A."/>
            <person name="Ishii H."/>
            <person name="Satoh N."/>
            <person name="Nishiyama T."/>
            <person name="Hasebe M."/>
            <person name="Maruyama T."/>
            <person name="Minagawa J."/>
            <person name="Obokata J."/>
            <person name="Shigenobu S."/>
        </authorList>
    </citation>
    <scope>NUCLEOTIDE SEQUENCE [LARGE SCALE GENOMIC DNA]</scope>
</reference>
<dbReference type="AlphaFoldDB" id="A0AAV4CYZ9"/>
<feature type="region of interest" description="Disordered" evidence="1">
    <location>
        <begin position="1"/>
        <end position="24"/>
    </location>
</feature>
<dbReference type="EMBL" id="BLXT01007159">
    <property type="protein sequence ID" value="GFO37041.1"/>
    <property type="molecule type" value="Genomic_DNA"/>
</dbReference>
<comment type="caution">
    <text evidence="2">The sequence shown here is derived from an EMBL/GenBank/DDBJ whole genome shotgun (WGS) entry which is preliminary data.</text>
</comment>
<organism evidence="2 3">
    <name type="scientific">Plakobranchus ocellatus</name>
    <dbReference type="NCBI Taxonomy" id="259542"/>
    <lineage>
        <taxon>Eukaryota</taxon>
        <taxon>Metazoa</taxon>
        <taxon>Spiralia</taxon>
        <taxon>Lophotrochozoa</taxon>
        <taxon>Mollusca</taxon>
        <taxon>Gastropoda</taxon>
        <taxon>Heterobranchia</taxon>
        <taxon>Euthyneura</taxon>
        <taxon>Panpulmonata</taxon>
        <taxon>Sacoglossa</taxon>
        <taxon>Placobranchoidea</taxon>
        <taxon>Plakobranchidae</taxon>
        <taxon>Plakobranchus</taxon>
    </lineage>
</organism>
<sequence>MTLSVQSEDEISRTRASLQPRRRNTLKHKLARCRIAAAHLRGPRFKIQSKPGRFFIGPLCPPDIRWVTGLYYLRESKGGEESNGMLPQNAKIKQDTTPASPRWAEA</sequence>